<dbReference type="EMBL" id="GBRH01232987">
    <property type="protein sequence ID" value="JAD64908.1"/>
    <property type="molecule type" value="Transcribed_RNA"/>
</dbReference>
<proteinExistence type="predicted"/>
<evidence type="ECO:0000313" key="1">
    <source>
        <dbReference type="EMBL" id="JAD64908.1"/>
    </source>
</evidence>
<reference evidence="1" key="1">
    <citation type="submission" date="2014-09" db="EMBL/GenBank/DDBJ databases">
        <authorList>
            <person name="Magalhaes I.L.F."/>
            <person name="Oliveira U."/>
            <person name="Santos F.R."/>
            <person name="Vidigal T.H.D.A."/>
            <person name="Brescovit A.D."/>
            <person name="Santos A.J."/>
        </authorList>
    </citation>
    <scope>NUCLEOTIDE SEQUENCE</scope>
    <source>
        <tissue evidence="1">Shoot tissue taken approximately 20 cm above the soil surface</tissue>
    </source>
</reference>
<dbReference type="AlphaFoldDB" id="A0A0A9BRX5"/>
<sequence length="88" mass="10167">MLVKFLWEGSIEMCWSKAVKVVVCYNNGAPEQRSKFVKKGDVCCREERGCCAFSFEGREERVLCASILKAEKRDQRLTDFITLVFIVH</sequence>
<reference evidence="1" key="2">
    <citation type="journal article" date="2015" name="Data Brief">
        <title>Shoot transcriptome of the giant reed, Arundo donax.</title>
        <authorList>
            <person name="Barrero R.A."/>
            <person name="Guerrero F.D."/>
            <person name="Moolhuijzen P."/>
            <person name="Goolsby J.A."/>
            <person name="Tidwell J."/>
            <person name="Bellgard S.E."/>
            <person name="Bellgard M.I."/>
        </authorList>
    </citation>
    <scope>NUCLEOTIDE SEQUENCE</scope>
    <source>
        <tissue evidence="1">Shoot tissue taken approximately 20 cm above the soil surface</tissue>
    </source>
</reference>
<name>A0A0A9BRX5_ARUDO</name>
<protein>
    <submittedName>
        <fullName evidence="1">Uncharacterized protein</fullName>
    </submittedName>
</protein>
<organism evidence="1">
    <name type="scientific">Arundo donax</name>
    <name type="common">Giant reed</name>
    <name type="synonym">Donax arundinaceus</name>
    <dbReference type="NCBI Taxonomy" id="35708"/>
    <lineage>
        <taxon>Eukaryota</taxon>
        <taxon>Viridiplantae</taxon>
        <taxon>Streptophyta</taxon>
        <taxon>Embryophyta</taxon>
        <taxon>Tracheophyta</taxon>
        <taxon>Spermatophyta</taxon>
        <taxon>Magnoliopsida</taxon>
        <taxon>Liliopsida</taxon>
        <taxon>Poales</taxon>
        <taxon>Poaceae</taxon>
        <taxon>PACMAD clade</taxon>
        <taxon>Arundinoideae</taxon>
        <taxon>Arundineae</taxon>
        <taxon>Arundo</taxon>
    </lineage>
</organism>
<accession>A0A0A9BRX5</accession>